<evidence type="ECO:0000256" key="1">
    <source>
        <dbReference type="SAM" id="Coils"/>
    </source>
</evidence>
<feature type="transmembrane region" description="Helical" evidence="2">
    <location>
        <begin position="121"/>
        <end position="142"/>
    </location>
</feature>
<dbReference type="PANTHER" id="PTHR37813:SF1">
    <property type="entry name" value="FELS-2 PROPHAGE PROTEIN"/>
    <property type="match status" value="1"/>
</dbReference>
<evidence type="ECO:0000313" key="4">
    <source>
        <dbReference type="Proteomes" id="UP000239047"/>
    </source>
</evidence>
<feature type="coiled-coil region" evidence="1">
    <location>
        <begin position="190"/>
        <end position="240"/>
    </location>
</feature>
<dbReference type="EMBL" id="PREZ01000004">
    <property type="protein sequence ID" value="PPA70175.1"/>
    <property type="molecule type" value="Genomic_DNA"/>
</dbReference>
<evidence type="ECO:0000313" key="3">
    <source>
        <dbReference type="EMBL" id="PPA70175.1"/>
    </source>
</evidence>
<accession>A0A2S5GB73</accession>
<feature type="transmembrane region" description="Helical" evidence="2">
    <location>
        <begin position="525"/>
        <end position="548"/>
    </location>
</feature>
<keyword evidence="2" id="KW-1133">Transmembrane helix</keyword>
<keyword evidence="2" id="KW-0812">Transmembrane</keyword>
<evidence type="ECO:0000256" key="2">
    <source>
        <dbReference type="SAM" id="Phobius"/>
    </source>
</evidence>
<dbReference type="Proteomes" id="UP000239047">
    <property type="component" value="Unassembled WGS sequence"/>
</dbReference>
<comment type="caution">
    <text evidence="3">The sequence shown here is derived from an EMBL/GenBank/DDBJ whole genome shotgun (WGS) entry which is preliminary data.</text>
</comment>
<feature type="transmembrane region" description="Helical" evidence="2">
    <location>
        <begin position="599"/>
        <end position="619"/>
    </location>
</feature>
<feature type="transmembrane region" description="Helical" evidence="2">
    <location>
        <begin position="677"/>
        <end position="702"/>
    </location>
</feature>
<keyword evidence="1" id="KW-0175">Coiled coil</keyword>
<gene>
    <name evidence="3" type="ORF">C4B60_11350</name>
</gene>
<name>A0A2S5GB73_9BACL</name>
<feature type="transmembrane region" description="Helical" evidence="2">
    <location>
        <begin position="494"/>
        <end position="519"/>
    </location>
</feature>
<dbReference type="RefSeq" id="WP_104058124.1">
    <property type="nucleotide sequence ID" value="NZ_PREZ01000004.1"/>
</dbReference>
<dbReference type="PANTHER" id="PTHR37813">
    <property type="entry name" value="FELS-2 PROPHAGE PROTEIN"/>
    <property type="match status" value="1"/>
</dbReference>
<feature type="transmembrane region" description="Helical" evidence="2">
    <location>
        <begin position="631"/>
        <end position="657"/>
    </location>
</feature>
<dbReference type="Gene3D" id="1.20.1170.10">
    <property type="match status" value="1"/>
</dbReference>
<protein>
    <recommendedName>
        <fullName evidence="5">Phage tail tape measure protein</fullName>
    </recommendedName>
</protein>
<keyword evidence="2" id="KW-0472">Membrane</keyword>
<evidence type="ECO:0008006" key="5">
    <source>
        <dbReference type="Google" id="ProtNLM"/>
    </source>
</evidence>
<feature type="transmembrane region" description="Helical" evidence="2">
    <location>
        <begin position="162"/>
        <end position="184"/>
    </location>
</feature>
<keyword evidence="4" id="KW-1185">Reference proteome</keyword>
<proteinExistence type="predicted"/>
<sequence>MNQDFSAKIGANIKEFTRKMREIDRKVRKTAMGATKPIDANIKKFRAKLAEVEALSKSMLHKEDKEIGADISEFMRKAAQLMTVAKAMERRPITVRIQARIENFQNKLSKIATTMRSFGEVSAATFQGIGIAISSGIVPVIATLTSNIMTLGAMLGTVGGSTFALASAFATAGIGAAGFGAIAVTNLKGVFGASEELKKLNEKLAQADTEKQRLKILKDIEQVQASINKEQAKALKAMDNLKSTWSDIAGAYQSETIDIFTRTLGLLEKVLVRLKPMFAGVMDAAMNLMSSLEKTIDSKPLQDFFNYLNKSAGPMMETVTKAVGEFVQGVLNMMVAFGPLAQATADGFLKMGQGFADWAAGLSESKKFESFVNYVNENMPKIRSIFSDAIQGIINIFAAFAPSSADMMTSLEDMMERFKEWSANLSQNEGFKKFITYIQENAPKVGQLIGNITDFLVNLGIALAPMGSKVLDMVNGFLEWTNAMMESHPMVGKIIAVVITLAGMLLAIIPNVIAFGTLFAGSGAMIAKAATVIGSAATVMSSRFLLSMGSMIKSMYLTTSQMIITSAKFIARWVLMGAQALIHAARVAAAWTLTTGAAMARAVALMIVAAAQMIARWALMAGQALLHAARFAAAWLLTTGAAMARAVAQMIATAAIFVARWTWMAVQALAQAARMAAAWFIALGPIGWVTAAIIALAILIIANWDKISTWTKNTWNKVWTWIKDTWSKIKAGTIAGAQAILSTVITKFASIVSNVSSKMTAAKNYVSNKWQEAKSAAQSKLSSMLTSVISFFTRIGTNVSTKMTAAKNYVTNKWEEAKSAARSKLSEMLSSVGTFFTNIVSKVREKLSEAVRIVGQKIGEMPGKVRGFVSDMISAGSDLVSGLISGIKNMGSAAIESIAGVVGGVVDKAKNLLKIKSPSRVMMEIGKFVGQGLAKGVTGTSKQVTAAGASLASKITKAIQAKTTTLKQKAALRNVQSYANQQISVLNNVAKQRESLATKIKAAGEKLNDALKVRNDFAKSVKESAMSFASVSNIDAKTDLDLSTQLKNRLAAIKAFQADVTRLQKAGLNNTTLRDIVDAGVEKGGAQAAMLAKSSTDIIKEINNTQAAINKASSSFGNSTANQFYGLGVDAAQGMVKGLESQAKALEASANKISQSLIKAVKKKLDIHSPSRVFAALGRYVTRGLAVGVADRAKVAIKAISAVAQDMTRAFAPKLAMAEMQANATLTTNIKRADLQGVKHSFSADINELDLQQPDTVLMVDGKELGKVVAKPVKEENERYENMVRIGRGRR</sequence>
<organism evidence="3 4">
    <name type="scientific">Jeotgalibacillus proteolyticus</name>
    <dbReference type="NCBI Taxonomy" id="2082395"/>
    <lineage>
        <taxon>Bacteria</taxon>
        <taxon>Bacillati</taxon>
        <taxon>Bacillota</taxon>
        <taxon>Bacilli</taxon>
        <taxon>Bacillales</taxon>
        <taxon>Caryophanaceae</taxon>
        <taxon>Jeotgalibacillus</taxon>
    </lineage>
</organism>
<dbReference type="OrthoDB" id="2157658at2"/>
<reference evidence="3 4" key="1">
    <citation type="submission" date="2018-02" db="EMBL/GenBank/DDBJ databases">
        <title>Jeotgalibacillus proteolyticum sp. nov. a protease producing bacterium isolated from ocean sediments of Laizhou Bay.</title>
        <authorList>
            <person name="Li Y."/>
        </authorList>
    </citation>
    <scope>NUCLEOTIDE SEQUENCE [LARGE SCALE GENOMIC DNA]</scope>
    <source>
        <strain evidence="3 4">22-7</strain>
    </source>
</reference>
<feature type="coiled-coil region" evidence="1">
    <location>
        <begin position="1129"/>
        <end position="1156"/>
    </location>
</feature>